<proteinExistence type="predicted"/>
<dbReference type="PANTHER" id="PTHR10877:SF183">
    <property type="entry name" value="AT14535P-RELATED"/>
    <property type="match status" value="1"/>
</dbReference>
<evidence type="ECO:0000256" key="1">
    <source>
        <dbReference type="SAM" id="Phobius"/>
    </source>
</evidence>
<reference evidence="2 3" key="1">
    <citation type="submission" date="2019-08" db="EMBL/GenBank/DDBJ databases">
        <title>Whole genome of Aphis craccivora.</title>
        <authorList>
            <person name="Voronova N.V."/>
            <person name="Shulinski R.S."/>
            <person name="Bandarenka Y.V."/>
            <person name="Zhorov D.G."/>
            <person name="Warner D."/>
        </authorList>
    </citation>
    <scope>NUCLEOTIDE SEQUENCE [LARGE SCALE GENOMIC DNA]</scope>
    <source>
        <strain evidence="2">180601</strain>
        <tissue evidence="2">Whole Body</tissue>
    </source>
</reference>
<name>A0A6G0Y9S0_APHCR</name>
<dbReference type="GO" id="GO:0050982">
    <property type="term" value="P:detection of mechanical stimulus"/>
    <property type="evidence" value="ECO:0007669"/>
    <property type="project" value="TreeGrafter"/>
</dbReference>
<keyword evidence="1" id="KW-0472">Membrane</keyword>
<keyword evidence="2" id="KW-0675">Receptor</keyword>
<accession>A0A6G0Y9S0</accession>
<keyword evidence="1" id="KW-1133">Transmembrane helix</keyword>
<evidence type="ECO:0000313" key="2">
    <source>
        <dbReference type="EMBL" id="KAF0751895.1"/>
    </source>
</evidence>
<protein>
    <submittedName>
        <fullName evidence="2">Polycystic kidney disease and receptor for egg jelly-related protein-like</fullName>
    </submittedName>
</protein>
<feature type="transmembrane region" description="Helical" evidence="1">
    <location>
        <begin position="67"/>
        <end position="89"/>
    </location>
</feature>
<dbReference type="EMBL" id="VUJU01005227">
    <property type="protein sequence ID" value="KAF0751895.1"/>
    <property type="molecule type" value="Genomic_DNA"/>
</dbReference>
<dbReference type="PANTHER" id="PTHR10877">
    <property type="entry name" value="POLYCYSTIN FAMILY MEMBER"/>
    <property type="match status" value="1"/>
</dbReference>
<organism evidence="2 3">
    <name type="scientific">Aphis craccivora</name>
    <name type="common">Cowpea aphid</name>
    <dbReference type="NCBI Taxonomy" id="307492"/>
    <lineage>
        <taxon>Eukaryota</taxon>
        <taxon>Metazoa</taxon>
        <taxon>Ecdysozoa</taxon>
        <taxon>Arthropoda</taxon>
        <taxon>Hexapoda</taxon>
        <taxon>Insecta</taxon>
        <taxon>Pterygota</taxon>
        <taxon>Neoptera</taxon>
        <taxon>Paraneoptera</taxon>
        <taxon>Hemiptera</taxon>
        <taxon>Sternorrhyncha</taxon>
        <taxon>Aphidomorpha</taxon>
        <taxon>Aphidoidea</taxon>
        <taxon>Aphididae</taxon>
        <taxon>Aphidini</taxon>
        <taxon>Aphis</taxon>
        <taxon>Aphis</taxon>
    </lineage>
</organism>
<keyword evidence="3" id="KW-1185">Reference proteome</keyword>
<dbReference type="GO" id="GO:0016020">
    <property type="term" value="C:membrane"/>
    <property type="evidence" value="ECO:0007669"/>
    <property type="project" value="TreeGrafter"/>
</dbReference>
<dbReference type="InterPro" id="IPR051223">
    <property type="entry name" value="Polycystin"/>
</dbReference>
<dbReference type="AlphaFoldDB" id="A0A6G0Y9S0"/>
<dbReference type="Proteomes" id="UP000478052">
    <property type="component" value="Unassembled WGS sequence"/>
</dbReference>
<feature type="non-terminal residue" evidence="2">
    <location>
        <position position="140"/>
    </location>
</feature>
<dbReference type="GO" id="GO:0005262">
    <property type="term" value="F:calcium channel activity"/>
    <property type="evidence" value="ECO:0007669"/>
    <property type="project" value="TreeGrafter"/>
</dbReference>
<evidence type="ECO:0000313" key="3">
    <source>
        <dbReference type="Proteomes" id="UP000478052"/>
    </source>
</evidence>
<dbReference type="OrthoDB" id="6623253at2759"/>
<keyword evidence="1" id="KW-0812">Transmembrane</keyword>
<sequence>MYRKGRLVQLNKIKHNTGRQETQMSDNEHQSTSKKALEFIIKRLVENKLYYPAHTEMMTEIRQWNHWFIIGWFCCIIVYVITVFFIILYGLKFGRVKSLCWLTSITIGILQGVVVSTPFKIVLMSAVIATYDSRTVVCVF</sequence>
<gene>
    <name evidence="2" type="ORF">FWK35_00023183</name>
</gene>
<feature type="transmembrane region" description="Helical" evidence="1">
    <location>
        <begin position="101"/>
        <end position="123"/>
    </location>
</feature>
<comment type="caution">
    <text evidence="2">The sequence shown here is derived from an EMBL/GenBank/DDBJ whole genome shotgun (WGS) entry which is preliminary data.</text>
</comment>